<proteinExistence type="predicted"/>
<accession>X0Z696</accession>
<dbReference type="AlphaFoldDB" id="X0Z696"/>
<protein>
    <recommendedName>
        <fullName evidence="2">PIN domain-containing protein</fullName>
    </recommendedName>
</protein>
<gene>
    <name evidence="1" type="ORF">S01H1_83296</name>
</gene>
<evidence type="ECO:0000313" key="1">
    <source>
        <dbReference type="EMBL" id="GAG44076.1"/>
    </source>
</evidence>
<sequence>MLRWAEVKGGYRRGAVEFFLATCQFELAPAPSVEEVQANAGLVRDVTDVPVVLSAIKARPDYLLTNDKDFHTERTKTVLKKQGVQV</sequence>
<name>X0Z696_9ZZZZ</name>
<evidence type="ECO:0008006" key="2">
    <source>
        <dbReference type="Google" id="ProtNLM"/>
    </source>
</evidence>
<reference evidence="1" key="1">
    <citation type="journal article" date="2014" name="Front. Microbiol.">
        <title>High frequency of phylogenetically diverse reductive dehalogenase-homologous genes in deep subseafloor sedimentary metagenomes.</title>
        <authorList>
            <person name="Kawai M."/>
            <person name="Futagami T."/>
            <person name="Toyoda A."/>
            <person name="Takaki Y."/>
            <person name="Nishi S."/>
            <person name="Hori S."/>
            <person name="Arai W."/>
            <person name="Tsubouchi T."/>
            <person name="Morono Y."/>
            <person name="Uchiyama I."/>
            <person name="Ito T."/>
            <person name="Fujiyama A."/>
            <person name="Inagaki F."/>
            <person name="Takami H."/>
        </authorList>
    </citation>
    <scope>NUCLEOTIDE SEQUENCE</scope>
    <source>
        <strain evidence="1">Expedition CK06-06</strain>
    </source>
</reference>
<organism evidence="1">
    <name type="scientific">marine sediment metagenome</name>
    <dbReference type="NCBI Taxonomy" id="412755"/>
    <lineage>
        <taxon>unclassified sequences</taxon>
        <taxon>metagenomes</taxon>
        <taxon>ecological metagenomes</taxon>
    </lineage>
</organism>
<dbReference type="EMBL" id="BARS01056603">
    <property type="protein sequence ID" value="GAG44076.1"/>
    <property type="molecule type" value="Genomic_DNA"/>
</dbReference>
<comment type="caution">
    <text evidence="1">The sequence shown here is derived from an EMBL/GenBank/DDBJ whole genome shotgun (WGS) entry which is preliminary data.</text>
</comment>
<feature type="non-terminal residue" evidence="1">
    <location>
        <position position="86"/>
    </location>
</feature>